<dbReference type="EMBL" id="PKPP01020691">
    <property type="protein sequence ID" value="PWA35099.1"/>
    <property type="molecule type" value="Genomic_DNA"/>
</dbReference>
<reference evidence="1 2" key="1">
    <citation type="journal article" date="2018" name="Mol. Plant">
        <title>The genome of Artemisia annua provides insight into the evolution of Asteraceae family and artemisinin biosynthesis.</title>
        <authorList>
            <person name="Shen Q."/>
            <person name="Zhang L."/>
            <person name="Liao Z."/>
            <person name="Wang S."/>
            <person name="Yan T."/>
            <person name="Shi P."/>
            <person name="Liu M."/>
            <person name="Fu X."/>
            <person name="Pan Q."/>
            <person name="Wang Y."/>
            <person name="Lv Z."/>
            <person name="Lu X."/>
            <person name="Zhang F."/>
            <person name="Jiang W."/>
            <person name="Ma Y."/>
            <person name="Chen M."/>
            <person name="Hao X."/>
            <person name="Li L."/>
            <person name="Tang Y."/>
            <person name="Lv G."/>
            <person name="Zhou Y."/>
            <person name="Sun X."/>
            <person name="Brodelius P.E."/>
            <person name="Rose J.K.C."/>
            <person name="Tang K."/>
        </authorList>
    </citation>
    <scope>NUCLEOTIDE SEQUENCE [LARGE SCALE GENOMIC DNA]</scope>
    <source>
        <strain evidence="2">cv. Huhao1</strain>
        <tissue evidence="1">Leaf</tissue>
    </source>
</reference>
<dbReference type="PANTHER" id="PTHR35307:SF6">
    <property type="entry name" value="TRANSMEMBRANE PROTEIN"/>
    <property type="match status" value="1"/>
</dbReference>
<sequence>MKLQDLSTSIRLIQNAEKQQPNNLMKLLENFSGFEGVGRYDSHHVPQLTGEEYHDCWSLPLVTFTAIAISLHKVPSNIVYRLLCSVSEGLVYVSHVEETLNATDDFARIQKAARTLRLELRKLAPQVNTAERILEWFRDTAKNVVMEVEGMDIEGSNEHPFFSSICANTMYRITQPLLLSYQDDTDEVSQEELFVKLSSMISGILAACLSNLPQVIAIKCHESLIEKRESIHAAAKLLGETMQLIHPSRSGTS</sequence>
<proteinExistence type="predicted"/>
<organism evidence="1 2">
    <name type="scientific">Artemisia annua</name>
    <name type="common">Sweet wormwood</name>
    <dbReference type="NCBI Taxonomy" id="35608"/>
    <lineage>
        <taxon>Eukaryota</taxon>
        <taxon>Viridiplantae</taxon>
        <taxon>Streptophyta</taxon>
        <taxon>Embryophyta</taxon>
        <taxon>Tracheophyta</taxon>
        <taxon>Spermatophyta</taxon>
        <taxon>Magnoliopsida</taxon>
        <taxon>eudicotyledons</taxon>
        <taxon>Gunneridae</taxon>
        <taxon>Pentapetalae</taxon>
        <taxon>asterids</taxon>
        <taxon>campanulids</taxon>
        <taxon>Asterales</taxon>
        <taxon>Asteraceae</taxon>
        <taxon>Asteroideae</taxon>
        <taxon>Anthemideae</taxon>
        <taxon>Artemisiinae</taxon>
        <taxon>Artemisia</taxon>
    </lineage>
</organism>
<evidence type="ECO:0000313" key="2">
    <source>
        <dbReference type="Proteomes" id="UP000245207"/>
    </source>
</evidence>
<accession>A0A2U1KE95</accession>
<dbReference type="OrthoDB" id="1915303at2759"/>
<keyword evidence="2" id="KW-1185">Reference proteome</keyword>
<name>A0A2U1KE95_ARTAN</name>
<evidence type="ECO:0000313" key="1">
    <source>
        <dbReference type="EMBL" id="PWA35099.1"/>
    </source>
</evidence>
<dbReference type="PANTHER" id="PTHR35307">
    <property type="entry name" value="PROTEIN, PUTATIVE-RELATED"/>
    <property type="match status" value="1"/>
</dbReference>
<comment type="caution">
    <text evidence="1">The sequence shown here is derived from an EMBL/GenBank/DDBJ whole genome shotgun (WGS) entry which is preliminary data.</text>
</comment>
<protein>
    <submittedName>
        <fullName evidence="1">Uncharacterized protein</fullName>
    </submittedName>
</protein>
<dbReference type="Proteomes" id="UP000245207">
    <property type="component" value="Unassembled WGS sequence"/>
</dbReference>
<dbReference type="AlphaFoldDB" id="A0A2U1KE95"/>
<gene>
    <name evidence="1" type="ORF">CTI12_AA602080</name>
</gene>